<dbReference type="SUPFAM" id="SSF46565">
    <property type="entry name" value="Chaperone J-domain"/>
    <property type="match status" value="1"/>
</dbReference>
<feature type="domain" description="J" evidence="1">
    <location>
        <begin position="102"/>
        <end position="160"/>
    </location>
</feature>
<dbReference type="Pfam" id="PF00226">
    <property type="entry name" value="DnaJ"/>
    <property type="match status" value="1"/>
</dbReference>
<protein>
    <recommendedName>
        <fullName evidence="1">J domain-containing protein</fullName>
    </recommendedName>
</protein>
<proteinExistence type="predicted"/>
<dbReference type="EMBL" id="LAZR01047796">
    <property type="protein sequence ID" value="KKK93385.1"/>
    <property type="molecule type" value="Genomic_DNA"/>
</dbReference>
<sequence length="160" mass="19154">MSEKEAAKQMAYEMFQRGYKTTDIAKAIKKSKSTVYKYIQEEYDLHRYPEIRAEIKNVLLQGDFEKYIRNLSFKDISLIRRRFSLWGTSKKEKIHAILEYFKSYSILGVYPEHLSRAIVKSAFRKKAKETHPDLNKHLDKSGKEFQEVYQSYQYLLMIYV</sequence>
<evidence type="ECO:0000313" key="2">
    <source>
        <dbReference type="EMBL" id="KKK93385.1"/>
    </source>
</evidence>
<dbReference type="Gene3D" id="1.10.287.110">
    <property type="entry name" value="DnaJ domain"/>
    <property type="match status" value="1"/>
</dbReference>
<reference evidence="2" key="1">
    <citation type="journal article" date="2015" name="Nature">
        <title>Complex archaea that bridge the gap between prokaryotes and eukaryotes.</title>
        <authorList>
            <person name="Spang A."/>
            <person name="Saw J.H."/>
            <person name="Jorgensen S.L."/>
            <person name="Zaremba-Niedzwiedzka K."/>
            <person name="Martijn J."/>
            <person name="Lind A.E."/>
            <person name="van Eijk R."/>
            <person name="Schleper C."/>
            <person name="Guy L."/>
            <person name="Ettema T.J."/>
        </authorList>
    </citation>
    <scope>NUCLEOTIDE SEQUENCE</scope>
</reference>
<dbReference type="CDD" id="cd06257">
    <property type="entry name" value="DnaJ"/>
    <property type="match status" value="1"/>
</dbReference>
<dbReference type="AlphaFoldDB" id="A0A0F9A5E0"/>
<name>A0A0F9A5E0_9ZZZZ</name>
<accession>A0A0F9A5E0</accession>
<organism evidence="2">
    <name type="scientific">marine sediment metagenome</name>
    <dbReference type="NCBI Taxonomy" id="412755"/>
    <lineage>
        <taxon>unclassified sequences</taxon>
        <taxon>metagenomes</taxon>
        <taxon>ecological metagenomes</taxon>
    </lineage>
</organism>
<dbReference type="InterPro" id="IPR036869">
    <property type="entry name" value="J_dom_sf"/>
</dbReference>
<gene>
    <name evidence="2" type="ORF">LCGC14_2693410</name>
</gene>
<dbReference type="PROSITE" id="PS50076">
    <property type="entry name" value="DNAJ_2"/>
    <property type="match status" value="1"/>
</dbReference>
<dbReference type="InterPro" id="IPR001623">
    <property type="entry name" value="DnaJ_domain"/>
</dbReference>
<evidence type="ECO:0000259" key="1">
    <source>
        <dbReference type="PROSITE" id="PS50076"/>
    </source>
</evidence>
<comment type="caution">
    <text evidence="2">The sequence shown here is derived from an EMBL/GenBank/DDBJ whole genome shotgun (WGS) entry which is preliminary data.</text>
</comment>